<evidence type="ECO:0000313" key="3">
    <source>
        <dbReference type="Proteomes" id="UP000325081"/>
    </source>
</evidence>
<organism evidence="2 3">
    <name type="scientific">Striga asiatica</name>
    <name type="common">Asiatic witchweed</name>
    <name type="synonym">Buchnera asiatica</name>
    <dbReference type="NCBI Taxonomy" id="4170"/>
    <lineage>
        <taxon>Eukaryota</taxon>
        <taxon>Viridiplantae</taxon>
        <taxon>Streptophyta</taxon>
        <taxon>Embryophyta</taxon>
        <taxon>Tracheophyta</taxon>
        <taxon>Spermatophyta</taxon>
        <taxon>Magnoliopsida</taxon>
        <taxon>eudicotyledons</taxon>
        <taxon>Gunneridae</taxon>
        <taxon>Pentapetalae</taxon>
        <taxon>asterids</taxon>
        <taxon>lamiids</taxon>
        <taxon>Lamiales</taxon>
        <taxon>Orobanchaceae</taxon>
        <taxon>Buchnereae</taxon>
        <taxon>Striga</taxon>
    </lineage>
</organism>
<sequence>MTARALLLSEHLNSDLDLDLANRSQRFKKDPTTKEERFAILLLISTPARGTRSSSKNWAHASAEEFHSRRDALSRGSVDLWLASLAGVVPGGGGLSESRERRARSFRFLANLMYFSAALREKAWVYSMHGPDERLKFAEKKTTAGCEAVERGLCYHSFGRLKRITEAANARTEDAASGVALLVCLWRCRRSQTEVMLAERSHAAAIRKLTATAATYSPMEEDEEQDLLLAKKSRASEEKDEDD</sequence>
<keyword evidence="3" id="KW-1185">Reference proteome</keyword>
<evidence type="ECO:0000256" key="1">
    <source>
        <dbReference type="SAM" id="MobiDB-lite"/>
    </source>
</evidence>
<gene>
    <name evidence="2" type="ORF">STAS_20853</name>
</gene>
<dbReference type="Proteomes" id="UP000325081">
    <property type="component" value="Unassembled WGS sequence"/>
</dbReference>
<reference evidence="3" key="1">
    <citation type="journal article" date="2019" name="Curr. Biol.">
        <title>Genome Sequence of Striga asiatica Provides Insight into the Evolution of Plant Parasitism.</title>
        <authorList>
            <person name="Yoshida S."/>
            <person name="Kim S."/>
            <person name="Wafula E.K."/>
            <person name="Tanskanen J."/>
            <person name="Kim Y.M."/>
            <person name="Honaas L."/>
            <person name="Yang Z."/>
            <person name="Spallek T."/>
            <person name="Conn C.E."/>
            <person name="Ichihashi Y."/>
            <person name="Cheong K."/>
            <person name="Cui S."/>
            <person name="Der J.P."/>
            <person name="Gundlach H."/>
            <person name="Jiao Y."/>
            <person name="Hori C."/>
            <person name="Ishida J.K."/>
            <person name="Kasahara H."/>
            <person name="Kiba T."/>
            <person name="Kim M.S."/>
            <person name="Koo N."/>
            <person name="Laohavisit A."/>
            <person name="Lee Y.H."/>
            <person name="Lumba S."/>
            <person name="McCourt P."/>
            <person name="Mortimer J.C."/>
            <person name="Mutuku J.M."/>
            <person name="Nomura T."/>
            <person name="Sasaki-Sekimoto Y."/>
            <person name="Seto Y."/>
            <person name="Wang Y."/>
            <person name="Wakatake T."/>
            <person name="Sakakibara H."/>
            <person name="Demura T."/>
            <person name="Yamaguchi S."/>
            <person name="Yoneyama K."/>
            <person name="Manabe R.I."/>
            <person name="Nelson D.C."/>
            <person name="Schulman A.H."/>
            <person name="Timko M.P."/>
            <person name="dePamphilis C.W."/>
            <person name="Choi D."/>
            <person name="Shirasu K."/>
        </authorList>
    </citation>
    <scope>NUCLEOTIDE SEQUENCE [LARGE SCALE GENOMIC DNA]</scope>
    <source>
        <strain evidence="3">cv. UVA1</strain>
    </source>
</reference>
<evidence type="ECO:0000313" key="2">
    <source>
        <dbReference type="EMBL" id="GER43971.1"/>
    </source>
</evidence>
<dbReference type="AlphaFoldDB" id="A0A5A7QJ84"/>
<feature type="region of interest" description="Disordered" evidence="1">
    <location>
        <begin position="214"/>
        <end position="243"/>
    </location>
</feature>
<proteinExistence type="predicted"/>
<accession>A0A5A7QJ84</accession>
<name>A0A5A7QJ84_STRAF</name>
<dbReference type="EMBL" id="BKCP01006804">
    <property type="protein sequence ID" value="GER43971.1"/>
    <property type="molecule type" value="Genomic_DNA"/>
</dbReference>
<comment type="caution">
    <text evidence="2">The sequence shown here is derived from an EMBL/GenBank/DDBJ whole genome shotgun (WGS) entry which is preliminary data.</text>
</comment>
<protein>
    <submittedName>
        <fullName evidence="2">Cytochrome P450</fullName>
    </submittedName>
</protein>